<reference evidence="2" key="1">
    <citation type="submission" date="2022-12" db="EMBL/GenBank/DDBJ databases">
        <authorList>
            <person name="Petersen C."/>
        </authorList>
    </citation>
    <scope>NUCLEOTIDE SEQUENCE</scope>
    <source>
        <strain evidence="2">IBT 3081</strain>
    </source>
</reference>
<gene>
    <name evidence="2" type="ORF">N7517_002122</name>
</gene>
<organism evidence="2 3">
    <name type="scientific">Penicillium concentricum</name>
    <dbReference type="NCBI Taxonomy" id="293559"/>
    <lineage>
        <taxon>Eukaryota</taxon>
        <taxon>Fungi</taxon>
        <taxon>Dikarya</taxon>
        <taxon>Ascomycota</taxon>
        <taxon>Pezizomycotina</taxon>
        <taxon>Eurotiomycetes</taxon>
        <taxon>Eurotiomycetidae</taxon>
        <taxon>Eurotiales</taxon>
        <taxon>Aspergillaceae</taxon>
        <taxon>Penicillium</taxon>
    </lineage>
</organism>
<dbReference type="GeneID" id="81459035"/>
<dbReference type="Proteomes" id="UP001147752">
    <property type="component" value="Unassembled WGS sequence"/>
</dbReference>
<proteinExistence type="predicted"/>
<evidence type="ECO:0000313" key="3">
    <source>
        <dbReference type="Proteomes" id="UP001147752"/>
    </source>
</evidence>
<accession>A0A9W9ST37</accession>
<feature type="region of interest" description="Disordered" evidence="1">
    <location>
        <begin position="1"/>
        <end position="28"/>
    </location>
</feature>
<evidence type="ECO:0000256" key="1">
    <source>
        <dbReference type="SAM" id="MobiDB-lite"/>
    </source>
</evidence>
<dbReference type="AlphaFoldDB" id="A0A9W9ST37"/>
<evidence type="ECO:0000313" key="2">
    <source>
        <dbReference type="EMBL" id="KAJ5384211.1"/>
    </source>
</evidence>
<evidence type="ECO:0008006" key="4">
    <source>
        <dbReference type="Google" id="ProtNLM"/>
    </source>
</evidence>
<dbReference type="RefSeq" id="XP_056583987.1">
    <property type="nucleotide sequence ID" value="XM_056719852.1"/>
</dbReference>
<reference evidence="2" key="2">
    <citation type="journal article" date="2023" name="IMA Fungus">
        <title>Comparative genomic study of the Penicillium genus elucidates a diverse pangenome and 15 lateral gene transfer events.</title>
        <authorList>
            <person name="Petersen C."/>
            <person name="Sorensen T."/>
            <person name="Nielsen M.R."/>
            <person name="Sondergaard T.E."/>
            <person name="Sorensen J.L."/>
            <person name="Fitzpatrick D.A."/>
            <person name="Frisvad J.C."/>
            <person name="Nielsen K.L."/>
        </authorList>
    </citation>
    <scope>NUCLEOTIDE SEQUENCE</scope>
    <source>
        <strain evidence="2">IBT 3081</strain>
    </source>
</reference>
<dbReference type="OrthoDB" id="2143914at2759"/>
<protein>
    <recommendedName>
        <fullName evidence="4">Myb-like domain-containing protein</fullName>
    </recommendedName>
</protein>
<name>A0A9W9ST37_9EURO</name>
<sequence length="113" mass="12549">MDSECQASKIKKGSGTRERYTRISSTRSKKSSGYLEDRLQFLSWLFKGALTHCASAPLSAAVASPSNKCDGRTGDRGHTSLNTEVTDAQHAFSRKGLKWSVEEDHLLMKLRDE</sequence>
<keyword evidence="3" id="KW-1185">Reference proteome</keyword>
<dbReference type="EMBL" id="JAPZBT010000001">
    <property type="protein sequence ID" value="KAJ5384211.1"/>
    <property type="molecule type" value="Genomic_DNA"/>
</dbReference>
<comment type="caution">
    <text evidence="2">The sequence shown here is derived from an EMBL/GenBank/DDBJ whole genome shotgun (WGS) entry which is preliminary data.</text>
</comment>